<dbReference type="SUPFAM" id="SSF57716">
    <property type="entry name" value="Glucocorticoid receptor-like (DNA-binding domain)"/>
    <property type="match status" value="2"/>
</dbReference>
<feature type="compositionally biased region" description="Basic and acidic residues" evidence="6">
    <location>
        <begin position="404"/>
        <end position="423"/>
    </location>
</feature>
<evidence type="ECO:0000259" key="7">
    <source>
        <dbReference type="PROSITE" id="PS50023"/>
    </source>
</evidence>
<feature type="region of interest" description="Disordered" evidence="6">
    <location>
        <begin position="700"/>
        <end position="725"/>
    </location>
</feature>
<dbReference type="CDD" id="cd08368">
    <property type="entry name" value="LIM"/>
    <property type="match status" value="1"/>
</dbReference>
<dbReference type="GO" id="GO:0030695">
    <property type="term" value="F:GTPase regulator activity"/>
    <property type="evidence" value="ECO:0007669"/>
    <property type="project" value="UniProtKB-ARBA"/>
</dbReference>
<dbReference type="CDD" id="cd09397">
    <property type="entry name" value="LIM1_UF1"/>
    <property type="match status" value="1"/>
</dbReference>
<evidence type="ECO:0000256" key="5">
    <source>
        <dbReference type="PROSITE-ProRule" id="PRU00125"/>
    </source>
</evidence>
<keyword evidence="2" id="KW-0677">Repeat</keyword>
<reference evidence="8 9" key="1">
    <citation type="journal article" date="2024" name="J Genomics">
        <title>Draft genome sequencing and assembly of Favolaschia claudopus CIRM-BRFM 2984 isolated from oak limbs.</title>
        <authorList>
            <person name="Navarro D."/>
            <person name="Drula E."/>
            <person name="Chaduli D."/>
            <person name="Cazenave R."/>
            <person name="Ahrendt S."/>
            <person name="Wang J."/>
            <person name="Lipzen A."/>
            <person name="Daum C."/>
            <person name="Barry K."/>
            <person name="Grigoriev I.V."/>
            <person name="Favel A."/>
            <person name="Rosso M.N."/>
            <person name="Martin F."/>
        </authorList>
    </citation>
    <scope>NUCLEOTIDE SEQUENCE [LARGE SCALE GENOMIC DNA]</scope>
    <source>
        <strain evidence="8 9">CIRM-BRFM 2984</strain>
    </source>
</reference>
<dbReference type="PANTHER" id="PTHR24205">
    <property type="entry name" value="FOUR AND A HALF LIM DOMAINS PROTEIN"/>
    <property type="match status" value="1"/>
</dbReference>
<feature type="compositionally biased region" description="Low complexity" evidence="6">
    <location>
        <begin position="73"/>
        <end position="95"/>
    </location>
</feature>
<evidence type="ECO:0000256" key="6">
    <source>
        <dbReference type="SAM" id="MobiDB-lite"/>
    </source>
</evidence>
<feature type="compositionally biased region" description="Low complexity" evidence="6">
    <location>
        <begin position="315"/>
        <end position="336"/>
    </location>
</feature>
<evidence type="ECO:0000313" key="9">
    <source>
        <dbReference type="Proteomes" id="UP001362999"/>
    </source>
</evidence>
<gene>
    <name evidence="8" type="ORF">R3P38DRAFT_2969828</name>
</gene>
<feature type="compositionally biased region" description="Low complexity" evidence="6">
    <location>
        <begin position="155"/>
        <end position="169"/>
    </location>
</feature>
<proteinExistence type="predicted"/>
<dbReference type="GO" id="GO:0005634">
    <property type="term" value="C:nucleus"/>
    <property type="evidence" value="ECO:0007669"/>
    <property type="project" value="TreeGrafter"/>
</dbReference>
<dbReference type="PROSITE" id="PS50023">
    <property type="entry name" value="LIM_DOMAIN_2"/>
    <property type="match status" value="1"/>
</dbReference>
<feature type="compositionally biased region" description="Basic and acidic residues" evidence="6">
    <location>
        <begin position="507"/>
        <end position="530"/>
    </location>
</feature>
<dbReference type="PANTHER" id="PTHR24205:SF16">
    <property type="entry name" value="GH01042P-RELATED"/>
    <property type="match status" value="1"/>
</dbReference>
<feature type="compositionally biased region" description="Low complexity" evidence="6">
    <location>
        <begin position="258"/>
        <end position="269"/>
    </location>
</feature>
<feature type="region of interest" description="Disordered" evidence="6">
    <location>
        <begin position="224"/>
        <end position="533"/>
    </location>
</feature>
<evidence type="ECO:0000256" key="1">
    <source>
        <dbReference type="ARBA" id="ARBA00022723"/>
    </source>
</evidence>
<keyword evidence="4 5" id="KW-0440">LIM domain</keyword>
<evidence type="ECO:0000256" key="2">
    <source>
        <dbReference type="ARBA" id="ARBA00022737"/>
    </source>
</evidence>
<dbReference type="Proteomes" id="UP001362999">
    <property type="component" value="Unassembled WGS sequence"/>
</dbReference>
<dbReference type="SMART" id="SM00132">
    <property type="entry name" value="LIM"/>
    <property type="match status" value="2"/>
</dbReference>
<organism evidence="8 9">
    <name type="scientific">Favolaschia claudopus</name>
    <dbReference type="NCBI Taxonomy" id="2862362"/>
    <lineage>
        <taxon>Eukaryota</taxon>
        <taxon>Fungi</taxon>
        <taxon>Dikarya</taxon>
        <taxon>Basidiomycota</taxon>
        <taxon>Agaricomycotina</taxon>
        <taxon>Agaricomycetes</taxon>
        <taxon>Agaricomycetidae</taxon>
        <taxon>Agaricales</taxon>
        <taxon>Marasmiineae</taxon>
        <taxon>Mycenaceae</taxon>
        <taxon>Favolaschia</taxon>
    </lineage>
</organism>
<dbReference type="PROSITE" id="PS00478">
    <property type="entry name" value="LIM_DOMAIN_1"/>
    <property type="match status" value="1"/>
</dbReference>
<keyword evidence="3 5" id="KW-0862">Zinc</keyword>
<evidence type="ECO:0000313" key="8">
    <source>
        <dbReference type="EMBL" id="KAK7020500.1"/>
    </source>
</evidence>
<sequence length="738" mass="79193">MLLASPGRLSLPSVKCSNCAVEIPITDLEDHVCAPAPPLPALNTSLKNPLPKPSLSPGAAASLLPQRLQGLVSAPGASRATPPPASSSRAPPVATGPSREQLRLNTGGSSLNAPSSSYPTRPSPLSNIPTGGRSSARDPYASGGESPIRSRPPIAGFGRARSGSSASAGMSPTTARPSFTREMPPSPTPPPPAPIVTQVGGEAGMAGVGRRGFAAAARAAMFAVSSGGPESPPPRASPPRQIDIGATIRNDSTPPPLSTSSGSSHSPGLAPYPESPVSPHPLNGRSVSPPSHTPKPKLQTSASLSSRASSKRGGESVYQSSESEYSGLAYAESAATDYEDDEDDAADLRRVNELRSPLNSFRRRSPSPPPLPRKAPETISKPGPNTMRPGMLRRGSESEGSDYDDPRSMKRNDPIPKSRERLDSSNSSTRLGHNRAGSGGSAKSALSSKSAYALRDATPRGSSVREAQDRLGASKSRSAGRDRSFSPESKRKDRDDTGSIRSRRRERSPEPRLAKGATEKRQSPTRERSVTRAPRKPKVCVRCEKKIDDGKWVSVDGGGVLCEKCWKNMYLPKCRRCNLPIEKQAVSSSDGQLKGKYHRECFNCHTCHKPFPDKTFYVLDGKPLCAYHYHEANDSLCAAARCGQPIEGPCAVSHAGDRYHPEHMLCEFPGYGGCKERLDEYWEIDGRMLCERHSRATRLAEEEMDDDDGSTWSGSDRRSQKNTRAMKRVTRYIDLAKR</sequence>
<keyword evidence="9" id="KW-1185">Reference proteome</keyword>
<dbReference type="GO" id="GO:0046872">
    <property type="term" value="F:metal ion binding"/>
    <property type="evidence" value="ECO:0007669"/>
    <property type="project" value="UniProtKB-KW"/>
</dbReference>
<feature type="region of interest" description="Disordered" evidence="6">
    <location>
        <begin position="35"/>
        <end position="203"/>
    </location>
</feature>
<dbReference type="Gene3D" id="2.10.110.10">
    <property type="entry name" value="Cysteine Rich Protein"/>
    <property type="match status" value="2"/>
</dbReference>
<feature type="compositionally biased region" description="Basic and acidic residues" evidence="6">
    <location>
        <begin position="479"/>
        <end position="498"/>
    </location>
</feature>
<dbReference type="AlphaFoldDB" id="A0AAW0B4M7"/>
<protein>
    <recommendedName>
        <fullName evidence="7">LIM zinc-binding domain-containing protein</fullName>
    </recommendedName>
</protein>
<feature type="compositionally biased region" description="Low complexity" evidence="6">
    <location>
        <begin position="441"/>
        <end position="454"/>
    </location>
</feature>
<name>A0AAW0B4M7_9AGAR</name>
<feature type="compositionally biased region" description="Pro residues" evidence="6">
    <location>
        <begin position="184"/>
        <end position="194"/>
    </location>
</feature>
<dbReference type="Pfam" id="PF00412">
    <property type="entry name" value="LIM"/>
    <property type="match status" value="1"/>
</dbReference>
<keyword evidence="1 5" id="KW-0479">Metal-binding</keyword>
<accession>A0AAW0B4M7</accession>
<feature type="compositionally biased region" description="Polar residues" evidence="6">
    <location>
        <begin position="103"/>
        <end position="133"/>
    </location>
</feature>
<evidence type="ECO:0000256" key="3">
    <source>
        <dbReference type="ARBA" id="ARBA00022833"/>
    </source>
</evidence>
<evidence type="ECO:0000256" key="4">
    <source>
        <dbReference type="ARBA" id="ARBA00023038"/>
    </source>
</evidence>
<feature type="compositionally biased region" description="Low complexity" evidence="6">
    <location>
        <begin position="45"/>
        <end position="57"/>
    </location>
</feature>
<dbReference type="GO" id="GO:0003712">
    <property type="term" value="F:transcription coregulator activity"/>
    <property type="evidence" value="ECO:0007669"/>
    <property type="project" value="TreeGrafter"/>
</dbReference>
<dbReference type="InterPro" id="IPR001781">
    <property type="entry name" value="Znf_LIM"/>
</dbReference>
<dbReference type="EMBL" id="JAWWNJ010000041">
    <property type="protein sequence ID" value="KAK7020500.1"/>
    <property type="molecule type" value="Genomic_DNA"/>
</dbReference>
<feature type="domain" description="LIM zinc-binding" evidence="7">
    <location>
        <begin position="572"/>
        <end position="635"/>
    </location>
</feature>
<comment type="caution">
    <text evidence="8">The sequence shown here is derived from an EMBL/GenBank/DDBJ whole genome shotgun (WGS) entry which is preliminary data.</text>
</comment>